<dbReference type="Gene3D" id="3.40.50.2000">
    <property type="entry name" value="Glycogen Phosphorylase B"/>
    <property type="match status" value="2"/>
</dbReference>
<dbReference type="EMBL" id="FOFA01000001">
    <property type="protein sequence ID" value="SEP61977.1"/>
    <property type="molecule type" value="Genomic_DNA"/>
</dbReference>
<dbReference type="Pfam" id="PF13692">
    <property type="entry name" value="Glyco_trans_1_4"/>
    <property type="match status" value="1"/>
</dbReference>
<dbReference type="Pfam" id="PF13579">
    <property type="entry name" value="Glyco_trans_4_4"/>
    <property type="match status" value="1"/>
</dbReference>
<dbReference type="STRING" id="1036181.SAMN05421756_101185"/>
<keyword evidence="1" id="KW-0328">Glycosyltransferase</keyword>
<dbReference type="InterPro" id="IPR028098">
    <property type="entry name" value="Glyco_trans_4-like_N"/>
</dbReference>
<evidence type="ECO:0000259" key="4">
    <source>
        <dbReference type="Pfam" id="PF13579"/>
    </source>
</evidence>
<gene>
    <name evidence="5" type="ORF">SAMN05421756_101185</name>
</gene>
<dbReference type="OrthoDB" id="9792269at2"/>
<protein>
    <submittedName>
        <fullName evidence="5">Glycosyltransferase involved in cell wall bisynthesis</fullName>
    </submittedName>
</protein>
<evidence type="ECO:0000313" key="6">
    <source>
        <dbReference type="Proteomes" id="UP000198504"/>
    </source>
</evidence>
<keyword evidence="6" id="KW-1185">Reference proteome</keyword>
<evidence type="ECO:0000256" key="2">
    <source>
        <dbReference type="ARBA" id="ARBA00022679"/>
    </source>
</evidence>
<dbReference type="PANTHER" id="PTHR12526">
    <property type="entry name" value="GLYCOSYLTRANSFERASE"/>
    <property type="match status" value="1"/>
</dbReference>
<name>A0A1H8ZCU0_9ACTN</name>
<dbReference type="GO" id="GO:0016757">
    <property type="term" value="F:glycosyltransferase activity"/>
    <property type="evidence" value="ECO:0007669"/>
    <property type="project" value="UniProtKB-KW"/>
</dbReference>
<keyword evidence="2 5" id="KW-0808">Transferase</keyword>
<feature type="compositionally biased region" description="Basic and acidic residues" evidence="3">
    <location>
        <begin position="399"/>
        <end position="417"/>
    </location>
</feature>
<reference evidence="6" key="1">
    <citation type="submission" date="2016-10" db="EMBL/GenBank/DDBJ databases">
        <authorList>
            <person name="Varghese N."/>
            <person name="Submissions S."/>
        </authorList>
    </citation>
    <scope>NUCLEOTIDE SEQUENCE [LARGE SCALE GENOMIC DNA]</scope>
    <source>
        <strain evidence="6">CGMCC 4.6856</strain>
    </source>
</reference>
<proteinExistence type="predicted"/>
<feature type="region of interest" description="Disordered" evidence="3">
    <location>
        <begin position="391"/>
        <end position="417"/>
    </location>
</feature>
<dbReference type="SUPFAM" id="SSF53756">
    <property type="entry name" value="UDP-Glycosyltransferase/glycogen phosphorylase"/>
    <property type="match status" value="1"/>
</dbReference>
<organism evidence="5 6">
    <name type="scientific">Microlunatus flavus</name>
    <dbReference type="NCBI Taxonomy" id="1036181"/>
    <lineage>
        <taxon>Bacteria</taxon>
        <taxon>Bacillati</taxon>
        <taxon>Actinomycetota</taxon>
        <taxon>Actinomycetes</taxon>
        <taxon>Propionibacteriales</taxon>
        <taxon>Propionibacteriaceae</taxon>
        <taxon>Microlunatus</taxon>
    </lineage>
</organism>
<sequence>MRVAMLGTRGVPARYGGFETCVEEVGRRLVDAGHEVVVYCRPPEGERAADQPSSYLGMELVHLPAVRHRVLETLSHTAVSMLHRSISDVDCAIVFNAGNAPLIPVLRAHQIPVATHVDGLEWRRSKWRGAGRRYYRMVESLAVRWSDALIADAVGIADYYRTEFAAPTELIAYGAPIITDPGSDRIAELGLEPKGYHLVVARFEPENHVLEIVRGHVASDSRLPLVVVGSAPYGQEYTAEIEAAADDRVRLLGAVWDQEQLDQLYANSLTYVHGHSVGGTNPSLLRALGAGAYVVAYDCIFNHEVLNGDGDYFRTSEDVAELLVASEREPQQAVDLGGFAREAVRRYDWDDVARRYEELCRRLVENGSSRRSGRPSGRRVMTWTDSAELSAVETTGPGEDARPTARADVRRHADARV</sequence>
<dbReference type="PANTHER" id="PTHR12526:SF510">
    <property type="entry name" value="D-INOSITOL 3-PHOSPHATE GLYCOSYLTRANSFERASE"/>
    <property type="match status" value="1"/>
</dbReference>
<evidence type="ECO:0000256" key="3">
    <source>
        <dbReference type="SAM" id="MobiDB-lite"/>
    </source>
</evidence>
<evidence type="ECO:0000256" key="1">
    <source>
        <dbReference type="ARBA" id="ARBA00022676"/>
    </source>
</evidence>
<dbReference type="AlphaFoldDB" id="A0A1H8ZCU0"/>
<feature type="domain" description="Glycosyltransferase subfamily 4-like N-terminal" evidence="4">
    <location>
        <begin position="16"/>
        <end position="169"/>
    </location>
</feature>
<dbReference type="Proteomes" id="UP000198504">
    <property type="component" value="Unassembled WGS sequence"/>
</dbReference>
<dbReference type="RefSeq" id="WP_091177260.1">
    <property type="nucleotide sequence ID" value="NZ_FOFA01000001.1"/>
</dbReference>
<accession>A0A1H8ZCU0</accession>
<evidence type="ECO:0000313" key="5">
    <source>
        <dbReference type="EMBL" id="SEP61977.1"/>
    </source>
</evidence>
<feature type="region of interest" description="Disordered" evidence="3">
    <location>
        <begin position="367"/>
        <end position="386"/>
    </location>
</feature>